<evidence type="ECO:0008006" key="13">
    <source>
        <dbReference type="Google" id="ProtNLM"/>
    </source>
</evidence>
<evidence type="ECO:0000256" key="2">
    <source>
        <dbReference type="ARBA" id="ARBA00010205"/>
    </source>
</evidence>
<dbReference type="PANTHER" id="PTHR12415:SF0">
    <property type="entry name" value="TYROSYL-DNA PHOSPHODIESTERASE 1"/>
    <property type="match status" value="1"/>
</dbReference>
<keyword evidence="3" id="KW-0540">Nuclease</keyword>
<dbReference type="Proteomes" id="UP000663881">
    <property type="component" value="Unassembled WGS sequence"/>
</dbReference>
<dbReference type="GO" id="GO:0003690">
    <property type="term" value="F:double-stranded DNA binding"/>
    <property type="evidence" value="ECO:0007669"/>
    <property type="project" value="TreeGrafter"/>
</dbReference>
<comment type="similarity">
    <text evidence="2">Belongs to the tyrosyl-DNA phosphodiesterase family.</text>
</comment>
<organism evidence="11 12">
    <name type="scientific">Adineta steineri</name>
    <dbReference type="NCBI Taxonomy" id="433720"/>
    <lineage>
        <taxon>Eukaryota</taxon>
        <taxon>Metazoa</taxon>
        <taxon>Spiralia</taxon>
        <taxon>Gnathifera</taxon>
        <taxon>Rotifera</taxon>
        <taxon>Eurotatoria</taxon>
        <taxon>Bdelloidea</taxon>
        <taxon>Adinetida</taxon>
        <taxon>Adinetidae</taxon>
        <taxon>Adineta</taxon>
    </lineage>
</organism>
<comment type="caution">
    <text evidence="11">The sequence shown here is derived from an EMBL/GenBank/DDBJ whole genome shotgun (WGS) entry which is preliminary data.</text>
</comment>
<protein>
    <recommendedName>
        <fullName evidence="13">Tyrosyl-DNA phosphodiesterase 1-like protein</fullName>
    </recommendedName>
</protein>
<evidence type="ECO:0000256" key="7">
    <source>
        <dbReference type="ARBA" id="ARBA00023204"/>
    </source>
</evidence>
<evidence type="ECO:0000256" key="9">
    <source>
        <dbReference type="PIRSR" id="PIRSR610347-1"/>
    </source>
</evidence>
<evidence type="ECO:0000313" key="12">
    <source>
        <dbReference type="Proteomes" id="UP000663881"/>
    </source>
</evidence>
<comment type="subcellular location">
    <subcellularLocation>
        <location evidence="1">Nucleus</location>
    </subcellularLocation>
</comment>
<accession>A0A820NHS7</accession>
<feature type="non-terminal residue" evidence="11">
    <location>
        <position position="1"/>
    </location>
</feature>
<dbReference type="AlphaFoldDB" id="A0A820NHS7"/>
<evidence type="ECO:0000256" key="10">
    <source>
        <dbReference type="PIRSR" id="PIRSR610347-2"/>
    </source>
</evidence>
<dbReference type="GO" id="GO:0003697">
    <property type="term" value="F:single-stranded DNA binding"/>
    <property type="evidence" value="ECO:0007669"/>
    <property type="project" value="TreeGrafter"/>
</dbReference>
<gene>
    <name evidence="11" type="ORF">OKA104_LOCUS50712</name>
</gene>
<keyword evidence="5" id="KW-0378">Hydrolase</keyword>
<dbReference type="GO" id="GO:0004527">
    <property type="term" value="F:exonuclease activity"/>
    <property type="evidence" value="ECO:0007669"/>
    <property type="project" value="UniProtKB-KW"/>
</dbReference>
<dbReference type="Gene3D" id="3.30.870.10">
    <property type="entry name" value="Endonuclease Chain A"/>
    <property type="match status" value="1"/>
</dbReference>
<sequence>QLKKIQQSEPYRFFLSTVYGISDNYNQINAISLKEILSPEHGQLVRSAQFNYMFDIEFLREQYPPEFRLKPLLIVHGDSRHDNHTIKAECSPYPQIEICAARLDIPYGTHHTKMMFLLYETGLRIVIHTANLIQQDWKQKSQGLVDGIF</sequence>
<evidence type="ECO:0000256" key="5">
    <source>
        <dbReference type="ARBA" id="ARBA00022801"/>
    </source>
</evidence>
<keyword evidence="4" id="KW-0227">DNA damage</keyword>
<evidence type="ECO:0000256" key="3">
    <source>
        <dbReference type="ARBA" id="ARBA00022722"/>
    </source>
</evidence>
<name>A0A820NHS7_9BILA</name>
<dbReference type="InterPro" id="IPR010347">
    <property type="entry name" value="Tdp1"/>
</dbReference>
<feature type="binding site" evidence="10">
    <location>
        <position position="113"/>
    </location>
    <ligand>
        <name>substrate</name>
    </ligand>
</feature>
<keyword evidence="8" id="KW-0539">Nucleus</keyword>
<feature type="active site" description="Nucleophile" evidence="9">
    <location>
        <position position="111"/>
    </location>
</feature>
<reference evidence="11" key="1">
    <citation type="submission" date="2021-02" db="EMBL/GenBank/DDBJ databases">
        <authorList>
            <person name="Nowell W R."/>
        </authorList>
    </citation>
    <scope>NUCLEOTIDE SEQUENCE</scope>
</reference>
<evidence type="ECO:0000256" key="8">
    <source>
        <dbReference type="ARBA" id="ARBA00023242"/>
    </source>
</evidence>
<dbReference type="GO" id="GO:0006281">
    <property type="term" value="P:DNA repair"/>
    <property type="evidence" value="ECO:0007669"/>
    <property type="project" value="UniProtKB-KW"/>
</dbReference>
<evidence type="ECO:0000256" key="6">
    <source>
        <dbReference type="ARBA" id="ARBA00022839"/>
    </source>
</evidence>
<dbReference type="GO" id="GO:0017005">
    <property type="term" value="F:3'-tyrosyl-DNA phosphodiesterase activity"/>
    <property type="evidence" value="ECO:0007669"/>
    <property type="project" value="TreeGrafter"/>
</dbReference>
<dbReference type="GO" id="GO:0005634">
    <property type="term" value="C:nucleus"/>
    <property type="evidence" value="ECO:0007669"/>
    <property type="project" value="UniProtKB-SubCell"/>
</dbReference>
<keyword evidence="7" id="KW-0234">DNA repair</keyword>
<dbReference type="SUPFAM" id="SSF56024">
    <property type="entry name" value="Phospholipase D/nuclease"/>
    <property type="match status" value="1"/>
</dbReference>
<dbReference type="Pfam" id="PF06087">
    <property type="entry name" value="Tyr-DNA_phospho"/>
    <property type="match status" value="1"/>
</dbReference>
<keyword evidence="6" id="KW-0269">Exonuclease</keyword>
<dbReference type="EMBL" id="CAJOAY010026030">
    <property type="protein sequence ID" value="CAF4387829.1"/>
    <property type="molecule type" value="Genomic_DNA"/>
</dbReference>
<evidence type="ECO:0000313" key="11">
    <source>
        <dbReference type="EMBL" id="CAF4387829.1"/>
    </source>
</evidence>
<dbReference type="PANTHER" id="PTHR12415">
    <property type="entry name" value="TYROSYL-DNA PHOSPHODIESTERASE 1"/>
    <property type="match status" value="1"/>
</dbReference>
<proteinExistence type="inferred from homology"/>
<evidence type="ECO:0000256" key="4">
    <source>
        <dbReference type="ARBA" id="ARBA00022763"/>
    </source>
</evidence>
<evidence type="ECO:0000256" key="1">
    <source>
        <dbReference type="ARBA" id="ARBA00004123"/>
    </source>
</evidence>